<reference evidence="1 2" key="1">
    <citation type="submission" date="2019-01" db="EMBL/GenBank/DDBJ databases">
        <title>Sphingorhabdus lacus sp.nov., isolated from an oligotrophic freshwater lake.</title>
        <authorList>
            <person name="Park M."/>
        </authorList>
    </citation>
    <scope>NUCLEOTIDE SEQUENCE [LARGE SCALE GENOMIC DNA]</scope>
    <source>
        <strain evidence="1 2">IMCC26285</strain>
    </source>
</reference>
<evidence type="ECO:0000313" key="2">
    <source>
        <dbReference type="Proteomes" id="UP000471147"/>
    </source>
</evidence>
<dbReference type="EMBL" id="SDWJ01000002">
    <property type="protein sequence ID" value="MVZ97801.1"/>
    <property type="molecule type" value="Genomic_DNA"/>
</dbReference>
<dbReference type="AlphaFoldDB" id="A0A6I4LXP2"/>
<evidence type="ECO:0000313" key="1">
    <source>
        <dbReference type="EMBL" id="MVZ97801.1"/>
    </source>
</evidence>
<protein>
    <submittedName>
        <fullName evidence="1">Uncharacterized protein</fullName>
    </submittedName>
</protein>
<organism evidence="1 2">
    <name type="scientific">Sphingorhabdus profundilacus</name>
    <dbReference type="NCBI Taxonomy" id="2509718"/>
    <lineage>
        <taxon>Bacteria</taxon>
        <taxon>Pseudomonadati</taxon>
        <taxon>Pseudomonadota</taxon>
        <taxon>Alphaproteobacteria</taxon>
        <taxon>Sphingomonadales</taxon>
        <taxon>Sphingomonadaceae</taxon>
        <taxon>Sphingorhabdus</taxon>
    </lineage>
</organism>
<name>A0A6I4LXP2_9SPHN</name>
<dbReference type="RefSeq" id="WP_160353787.1">
    <property type="nucleotide sequence ID" value="NZ_SDWJ01000002.1"/>
</dbReference>
<accession>A0A6I4LXP2</accession>
<sequence length="112" mass="12056">MSPAPLTEAHQRDIACVADIAVLADAQKRGVEGGANVQQQGRRWAGIVGDRIVFETGQPRELVAFAMQEAAKASIKQGQNVTQRNVCIRQMQRELAAADAVGQPLPKPVKAR</sequence>
<dbReference type="Proteomes" id="UP000471147">
    <property type="component" value="Unassembled WGS sequence"/>
</dbReference>
<comment type="caution">
    <text evidence="1">The sequence shown here is derived from an EMBL/GenBank/DDBJ whole genome shotgun (WGS) entry which is preliminary data.</text>
</comment>
<gene>
    <name evidence="1" type="ORF">EUU23_08785</name>
</gene>
<keyword evidence="2" id="KW-1185">Reference proteome</keyword>
<proteinExistence type="predicted"/>
<dbReference type="OrthoDB" id="7595400at2"/>